<dbReference type="EMBL" id="JBAKAZ010000003">
    <property type="protein sequence ID" value="MEL0628179.1"/>
    <property type="molecule type" value="Genomic_DNA"/>
</dbReference>
<dbReference type="InterPro" id="IPR053714">
    <property type="entry name" value="Iso_Racemase_Enz_sf"/>
</dbReference>
<evidence type="ECO:0000313" key="2">
    <source>
        <dbReference type="EMBL" id="MEL0628179.1"/>
    </source>
</evidence>
<comment type="similarity">
    <text evidence="1">Belongs to the HyuE racemase family.</text>
</comment>
<sequence>MKINLINPNTCTGMTEKIAESARAVALTTTDIIASSPSDGPESIESAFDEAIASAALLDVIQAGEAAQVDAHIIACFGDPALDAAREIATVPVIGIAGAAFQLASLISYRFGIVTTMTRTLPASEHLLHRYGYQHLCSGVRATDIAVLDLEETNDDIYLELKLECEKSIQSDGAEAIVLGCAGMSDLVARLSEDLQVSVIDGVAAAVKLAESLHQLGLKTCKIGQYGAPLTKAFHGRYQHWDNCSTTLKK</sequence>
<dbReference type="InterPro" id="IPR015942">
    <property type="entry name" value="Asp/Glu/hydantoin_racemase"/>
</dbReference>
<accession>A0ABU9GLJ2</accession>
<protein>
    <submittedName>
        <fullName evidence="2">Aspartate/glutamate racemase family protein</fullName>
    </submittedName>
</protein>
<proteinExistence type="inferred from homology"/>
<comment type="caution">
    <text evidence="2">The sequence shown here is derived from an EMBL/GenBank/DDBJ whole genome shotgun (WGS) entry which is preliminary data.</text>
</comment>
<dbReference type="Gene3D" id="3.40.50.12500">
    <property type="match status" value="1"/>
</dbReference>
<dbReference type="PANTHER" id="PTHR28047">
    <property type="entry name" value="PROTEIN DCG1"/>
    <property type="match status" value="1"/>
</dbReference>
<dbReference type="PANTHER" id="PTHR28047:SF5">
    <property type="entry name" value="PROTEIN DCG1"/>
    <property type="match status" value="1"/>
</dbReference>
<dbReference type="InterPro" id="IPR052186">
    <property type="entry name" value="Hydantoin_racemase-like"/>
</dbReference>
<dbReference type="Proteomes" id="UP001369082">
    <property type="component" value="Unassembled WGS sequence"/>
</dbReference>
<dbReference type="Pfam" id="PF01177">
    <property type="entry name" value="Asp_Glu_race"/>
    <property type="match status" value="1"/>
</dbReference>
<reference evidence="2 3" key="1">
    <citation type="submission" date="2024-02" db="EMBL/GenBank/DDBJ databases">
        <title>Bacteria isolated from the canopy kelp, Nereocystis luetkeana.</title>
        <authorList>
            <person name="Pfister C.A."/>
            <person name="Younker I.T."/>
            <person name="Light S.H."/>
        </authorList>
    </citation>
    <scope>NUCLEOTIDE SEQUENCE [LARGE SCALE GENOMIC DNA]</scope>
    <source>
        <strain evidence="2 3">TI.1.05</strain>
    </source>
</reference>
<evidence type="ECO:0000256" key="1">
    <source>
        <dbReference type="ARBA" id="ARBA00038414"/>
    </source>
</evidence>
<dbReference type="RefSeq" id="WP_341596129.1">
    <property type="nucleotide sequence ID" value="NZ_JBAKAZ010000003.1"/>
</dbReference>
<name>A0ABU9GLJ2_9GAMM</name>
<keyword evidence="3" id="KW-1185">Reference proteome</keyword>
<evidence type="ECO:0000313" key="3">
    <source>
        <dbReference type="Proteomes" id="UP001369082"/>
    </source>
</evidence>
<gene>
    <name evidence="2" type="ORF">V6256_01045</name>
</gene>
<organism evidence="2 3">
    <name type="scientific">Psychromonas aquatilis</name>
    <dbReference type="NCBI Taxonomy" id="2005072"/>
    <lineage>
        <taxon>Bacteria</taxon>
        <taxon>Pseudomonadati</taxon>
        <taxon>Pseudomonadota</taxon>
        <taxon>Gammaproteobacteria</taxon>
        <taxon>Alteromonadales</taxon>
        <taxon>Psychromonadaceae</taxon>
        <taxon>Psychromonas</taxon>
    </lineage>
</organism>